<sequence length="64" mass="7047">MGTLHGRDDQPLHTEGVPDEEGISPADAADRLDQDPEEQLNATDPDSDVELHAPQERVDDSRQD</sequence>
<evidence type="ECO:0000313" key="2">
    <source>
        <dbReference type="EMBL" id="ANH38562.1"/>
    </source>
</evidence>
<dbReference type="PATRIC" id="fig|1300347.3.peg.2132"/>
<feature type="region of interest" description="Disordered" evidence="1">
    <location>
        <begin position="1"/>
        <end position="64"/>
    </location>
</feature>
<dbReference type="RefSeq" id="WP_068109197.1">
    <property type="nucleotide sequence ID" value="NZ_CP015079.1"/>
</dbReference>
<proteinExistence type="predicted"/>
<dbReference type="OrthoDB" id="10008462at2"/>
<dbReference type="AlphaFoldDB" id="A0A1A9GLL8"/>
<feature type="compositionally biased region" description="Basic and acidic residues" evidence="1">
    <location>
        <begin position="49"/>
        <end position="64"/>
    </location>
</feature>
<reference evidence="2 3" key="1">
    <citation type="submission" date="2016-03" db="EMBL/GenBank/DDBJ databases">
        <title>Complete genome sequence of a soil Actinobacterium, Nocardioides dokdonensis FR1436.</title>
        <authorList>
            <person name="Kwon S.-K."/>
            <person name="Kim K."/>
            <person name="Kim J.F."/>
        </authorList>
    </citation>
    <scope>NUCLEOTIDE SEQUENCE [LARGE SCALE GENOMIC DNA]</scope>
    <source>
        <strain evidence="2 3">FR1436</strain>
    </source>
</reference>
<dbReference type="KEGG" id="ndk:I601_2137"/>
<dbReference type="EMBL" id="CP015079">
    <property type="protein sequence ID" value="ANH38562.1"/>
    <property type="molecule type" value="Genomic_DNA"/>
</dbReference>
<protein>
    <submittedName>
        <fullName evidence="2">Uncharacterized protein</fullName>
    </submittedName>
</protein>
<keyword evidence="3" id="KW-1185">Reference proteome</keyword>
<evidence type="ECO:0000256" key="1">
    <source>
        <dbReference type="SAM" id="MobiDB-lite"/>
    </source>
</evidence>
<organism evidence="2 3">
    <name type="scientific">Nocardioides dokdonensis FR1436</name>
    <dbReference type="NCBI Taxonomy" id="1300347"/>
    <lineage>
        <taxon>Bacteria</taxon>
        <taxon>Bacillati</taxon>
        <taxon>Actinomycetota</taxon>
        <taxon>Actinomycetes</taxon>
        <taxon>Propionibacteriales</taxon>
        <taxon>Nocardioidaceae</taxon>
        <taxon>Nocardioides</taxon>
    </lineage>
</organism>
<gene>
    <name evidence="2" type="ORF">I601_2137</name>
</gene>
<name>A0A1A9GLL8_9ACTN</name>
<feature type="compositionally biased region" description="Basic and acidic residues" evidence="1">
    <location>
        <begin position="1"/>
        <end position="12"/>
    </location>
</feature>
<accession>A0A1A9GLL8</accession>
<dbReference type="Proteomes" id="UP000077868">
    <property type="component" value="Chromosome"/>
</dbReference>
<evidence type="ECO:0000313" key="3">
    <source>
        <dbReference type="Proteomes" id="UP000077868"/>
    </source>
</evidence>